<protein>
    <submittedName>
        <fullName evidence="2">Uncharacterized protein</fullName>
    </submittedName>
</protein>
<dbReference type="Proteomes" id="UP000271974">
    <property type="component" value="Unassembled WGS sequence"/>
</dbReference>
<feature type="compositionally biased region" description="Basic and acidic residues" evidence="1">
    <location>
        <begin position="98"/>
        <end position="117"/>
    </location>
</feature>
<feature type="compositionally biased region" description="Acidic residues" evidence="1">
    <location>
        <begin position="165"/>
        <end position="174"/>
    </location>
</feature>
<evidence type="ECO:0000313" key="2">
    <source>
        <dbReference type="EMBL" id="RUS84957.1"/>
    </source>
</evidence>
<sequence>MITDKEFSDENNAFGVGIEKSQETLKQVVTSIPASFESERSDSGMEEESFVQESAENTDEETEIVGHRRSKGKKRMIIDDDDEEEEEDNDNDPNDEKEESHSDLHTECNTATEEKQASSDLDDDVGNAKNNSQKSPDPPIQSDDEGEEDGDGSFQLKFNDKDVFDAESSDEEQP</sequence>
<keyword evidence="3" id="KW-1185">Reference proteome</keyword>
<feature type="compositionally biased region" description="Acidic residues" evidence="1">
    <location>
        <begin position="44"/>
        <end position="63"/>
    </location>
</feature>
<accession>A0A433TTS2</accession>
<proteinExistence type="predicted"/>
<comment type="caution">
    <text evidence="2">The sequence shown here is derived from an EMBL/GenBank/DDBJ whole genome shotgun (WGS) entry which is preliminary data.</text>
</comment>
<dbReference type="EMBL" id="RQTK01000187">
    <property type="protein sequence ID" value="RUS84957.1"/>
    <property type="molecule type" value="Genomic_DNA"/>
</dbReference>
<name>A0A433TTS2_ELYCH</name>
<feature type="compositionally biased region" description="Acidic residues" evidence="1">
    <location>
        <begin position="79"/>
        <end position="97"/>
    </location>
</feature>
<dbReference type="AlphaFoldDB" id="A0A433TTS2"/>
<organism evidence="2 3">
    <name type="scientific">Elysia chlorotica</name>
    <name type="common">Eastern emerald elysia</name>
    <name type="synonym">Sea slug</name>
    <dbReference type="NCBI Taxonomy" id="188477"/>
    <lineage>
        <taxon>Eukaryota</taxon>
        <taxon>Metazoa</taxon>
        <taxon>Spiralia</taxon>
        <taxon>Lophotrochozoa</taxon>
        <taxon>Mollusca</taxon>
        <taxon>Gastropoda</taxon>
        <taxon>Heterobranchia</taxon>
        <taxon>Euthyneura</taxon>
        <taxon>Panpulmonata</taxon>
        <taxon>Sacoglossa</taxon>
        <taxon>Placobranchoidea</taxon>
        <taxon>Plakobranchidae</taxon>
        <taxon>Elysia</taxon>
    </lineage>
</organism>
<gene>
    <name evidence="2" type="ORF">EGW08_007268</name>
</gene>
<evidence type="ECO:0000313" key="3">
    <source>
        <dbReference type="Proteomes" id="UP000271974"/>
    </source>
</evidence>
<feature type="compositionally biased region" description="Acidic residues" evidence="1">
    <location>
        <begin position="142"/>
        <end position="151"/>
    </location>
</feature>
<evidence type="ECO:0000256" key="1">
    <source>
        <dbReference type="SAM" id="MobiDB-lite"/>
    </source>
</evidence>
<feature type="non-terminal residue" evidence="2">
    <location>
        <position position="174"/>
    </location>
</feature>
<reference evidence="2 3" key="1">
    <citation type="submission" date="2019-01" db="EMBL/GenBank/DDBJ databases">
        <title>A draft genome assembly of the solar-powered sea slug Elysia chlorotica.</title>
        <authorList>
            <person name="Cai H."/>
            <person name="Li Q."/>
            <person name="Fang X."/>
            <person name="Li J."/>
            <person name="Curtis N.E."/>
            <person name="Altenburger A."/>
            <person name="Shibata T."/>
            <person name="Feng M."/>
            <person name="Maeda T."/>
            <person name="Schwartz J.A."/>
            <person name="Shigenobu S."/>
            <person name="Lundholm N."/>
            <person name="Nishiyama T."/>
            <person name="Yang H."/>
            <person name="Hasebe M."/>
            <person name="Li S."/>
            <person name="Pierce S.K."/>
            <person name="Wang J."/>
        </authorList>
    </citation>
    <scope>NUCLEOTIDE SEQUENCE [LARGE SCALE GENOMIC DNA]</scope>
    <source>
        <strain evidence="2">EC2010</strain>
        <tissue evidence="2">Whole organism of an adult</tissue>
    </source>
</reference>
<feature type="region of interest" description="Disordered" evidence="1">
    <location>
        <begin position="31"/>
        <end position="174"/>
    </location>
</feature>